<dbReference type="GO" id="GO:0004930">
    <property type="term" value="F:G protein-coupled receptor activity"/>
    <property type="evidence" value="ECO:0007669"/>
    <property type="project" value="UniProtKB-KW"/>
</dbReference>
<accession>A0A974CA45</accession>
<dbReference type="GO" id="GO:0004984">
    <property type="term" value="F:olfactory receptor activity"/>
    <property type="evidence" value="ECO:0007669"/>
    <property type="project" value="InterPro"/>
</dbReference>
<evidence type="ECO:0000256" key="6">
    <source>
        <dbReference type="ARBA" id="ARBA00022989"/>
    </source>
</evidence>
<dbReference type="GO" id="GO:0005886">
    <property type="term" value="C:plasma membrane"/>
    <property type="evidence" value="ECO:0007669"/>
    <property type="project" value="UniProtKB-SubCell"/>
</dbReference>
<evidence type="ECO:0000256" key="13">
    <source>
        <dbReference type="RuleBase" id="RU363047"/>
    </source>
</evidence>
<keyword evidence="5 13" id="KW-0552">Olfaction</keyword>
<evidence type="ECO:0000256" key="1">
    <source>
        <dbReference type="ARBA" id="ARBA00004651"/>
    </source>
</evidence>
<keyword evidence="8 13" id="KW-0472">Membrane</keyword>
<dbReference type="InterPro" id="IPR000276">
    <property type="entry name" value="GPCR_Rhodpsn"/>
</dbReference>
<dbReference type="OMA" id="VWIMYLR"/>
<comment type="similarity">
    <text evidence="12">Belongs to the G-protein coupled receptor 1 family.</text>
</comment>
<dbReference type="AlphaFoldDB" id="A0A974CA45"/>
<keyword evidence="11 12" id="KW-0807">Transducer</keyword>
<dbReference type="SUPFAM" id="SSF81321">
    <property type="entry name" value="Family A G protein-coupled receptor-like"/>
    <property type="match status" value="1"/>
</dbReference>
<keyword evidence="9 12" id="KW-0675">Receptor</keyword>
<keyword evidence="7 12" id="KW-0297">G-protein coupled receptor</keyword>
<gene>
    <name evidence="15" type="ORF">XELAEV_18040203mg</name>
</gene>
<evidence type="ECO:0000256" key="7">
    <source>
        <dbReference type="ARBA" id="ARBA00023040"/>
    </source>
</evidence>
<evidence type="ECO:0000313" key="16">
    <source>
        <dbReference type="Proteomes" id="UP000694892"/>
    </source>
</evidence>
<evidence type="ECO:0000256" key="8">
    <source>
        <dbReference type="ARBA" id="ARBA00023136"/>
    </source>
</evidence>
<dbReference type="FunFam" id="1.20.1070.10:FF:000010">
    <property type="entry name" value="Olfactory receptor"/>
    <property type="match status" value="1"/>
</dbReference>
<dbReference type="PRINTS" id="PR00237">
    <property type="entry name" value="GPCRRHODOPSN"/>
</dbReference>
<proteinExistence type="inferred from homology"/>
<keyword evidence="2 13" id="KW-1003">Cell membrane</keyword>
<dbReference type="PRINTS" id="PR00245">
    <property type="entry name" value="OLFACTORYR"/>
</dbReference>
<evidence type="ECO:0000313" key="15">
    <source>
        <dbReference type="EMBL" id="OCT68895.1"/>
    </source>
</evidence>
<feature type="transmembrane region" description="Helical" evidence="13">
    <location>
        <begin position="98"/>
        <end position="120"/>
    </location>
</feature>
<evidence type="ECO:0000256" key="11">
    <source>
        <dbReference type="ARBA" id="ARBA00023224"/>
    </source>
</evidence>
<feature type="transmembrane region" description="Helical" evidence="13">
    <location>
        <begin position="27"/>
        <end position="52"/>
    </location>
</feature>
<keyword evidence="6 13" id="KW-1133">Transmembrane helix</keyword>
<evidence type="ECO:0000256" key="9">
    <source>
        <dbReference type="ARBA" id="ARBA00023170"/>
    </source>
</evidence>
<evidence type="ECO:0000256" key="3">
    <source>
        <dbReference type="ARBA" id="ARBA00022606"/>
    </source>
</evidence>
<keyword evidence="3 13" id="KW-0716">Sensory transduction</keyword>
<reference evidence="16" key="1">
    <citation type="journal article" date="2016" name="Nature">
        <title>Genome evolution in the allotetraploid frog Xenopus laevis.</title>
        <authorList>
            <person name="Session A.M."/>
            <person name="Uno Y."/>
            <person name="Kwon T."/>
            <person name="Chapman J.A."/>
            <person name="Toyoda A."/>
            <person name="Takahashi S."/>
            <person name="Fukui A."/>
            <person name="Hikosaka A."/>
            <person name="Suzuki A."/>
            <person name="Kondo M."/>
            <person name="van Heeringen S.J."/>
            <person name="Quigley I."/>
            <person name="Heinz S."/>
            <person name="Ogino H."/>
            <person name="Ochi H."/>
            <person name="Hellsten U."/>
            <person name="Lyons J.B."/>
            <person name="Simakov O."/>
            <person name="Putnam N."/>
            <person name="Stites J."/>
            <person name="Kuroki Y."/>
            <person name="Tanaka T."/>
            <person name="Michiue T."/>
            <person name="Watanabe M."/>
            <person name="Bogdanovic O."/>
            <person name="Lister R."/>
            <person name="Georgiou G."/>
            <person name="Paranjpe S.S."/>
            <person name="van Kruijsbergen I."/>
            <person name="Shu S."/>
            <person name="Carlson J."/>
            <person name="Kinoshita T."/>
            <person name="Ohta Y."/>
            <person name="Mawaribuchi S."/>
            <person name="Jenkins J."/>
            <person name="Grimwood J."/>
            <person name="Schmutz J."/>
            <person name="Mitros T."/>
            <person name="Mozaffari S.V."/>
            <person name="Suzuki Y."/>
            <person name="Haramoto Y."/>
            <person name="Yamamoto T.S."/>
            <person name="Takagi C."/>
            <person name="Heald R."/>
            <person name="Miller K."/>
            <person name="Haudenschild C."/>
            <person name="Kitzman J."/>
            <person name="Nakayama T."/>
            <person name="Izutsu Y."/>
            <person name="Robert J."/>
            <person name="Fortriede J."/>
            <person name="Burns K."/>
            <person name="Lotay V."/>
            <person name="Karimi K."/>
            <person name="Yasuoka Y."/>
            <person name="Dichmann D.S."/>
            <person name="Flajnik M.F."/>
            <person name="Houston D.W."/>
            <person name="Shendure J."/>
            <person name="DuPasquier L."/>
            <person name="Vize P.D."/>
            <person name="Zorn A.M."/>
            <person name="Ito M."/>
            <person name="Marcotte E.M."/>
            <person name="Wallingford J.B."/>
            <person name="Ito Y."/>
            <person name="Asashima M."/>
            <person name="Ueno N."/>
            <person name="Matsuda Y."/>
            <person name="Veenstra G.J."/>
            <person name="Fujiyama A."/>
            <person name="Harland R.M."/>
            <person name="Taira M."/>
            <person name="Rokhsar D.S."/>
        </authorList>
    </citation>
    <scope>NUCLEOTIDE SEQUENCE [LARGE SCALE GENOMIC DNA]</scope>
    <source>
        <strain evidence="16">J</strain>
    </source>
</reference>
<dbReference type="Proteomes" id="UP000694892">
    <property type="component" value="Chromosome 8L"/>
</dbReference>
<protein>
    <recommendedName>
        <fullName evidence="13">Olfactory receptor</fullName>
    </recommendedName>
</protein>
<organism evidence="15 16">
    <name type="scientific">Xenopus laevis</name>
    <name type="common">African clawed frog</name>
    <dbReference type="NCBI Taxonomy" id="8355"/>
    <lineage>
        <taxon>Eukaryota</taxon>
        <taxon>Metazoa</taxon>
        <taxon>Chordata</taxon>
        <taxon>Craniata</taxon>
        <taxon>Vertebrata</taxon>
        <taxon>Euteleostomi</taxon>
        <taxon>Amphibia</taxon>
        <taxon>Batrachia</taxon>
        <taxon>Anura</taxon>
        <taxon>Pipoidea</taxon>
        <taxon>Pipidae</taxon>
        <taxon>Xenopodinae</taxon>
        <taxon>Xenopus</taxon>
        <taxon>Xenopus</taxon>
    </lineage>
</organism>
<comment type="subcellular location">
    <subcellularLocation>
        <location evidence="1 13">Cell membrane</location>
        <topology evidence="1 13">Multi-pass membrane protein</topology>
    </subcellularLocation>
</comment>
<dbReference type="PROSITE" id="PS50262">
    <property type="entry name" value="G_PROTEIN_RECEP_F1_2"/>
    <property type="match status" value="1"/>
</dbReference>
<evidence type="ECO:0000256" key="2">
    <source>
        <dbReference type="ARBA" id="ARBA00022475"/>
    </source>
</evidence>
<dbReference type="PANTHER" id="PTHR26452">
    <property type="entry name" value="OLFACTORY RECEPTOR"/>
    <property type="match status" value="1"/>
</dbReference>
<dbReference type="CDD" id="cd13954">
    <property type="entry name" value="7tmA_OR"/>
    <property type="match status" value="1"/>
</dbReference>
<feature type="transmembrane region" description="Helical" evidence="13">
    <location>
        <begin position="238"/>
        <end position="259"/>
    </location>
</feature>
<feature type="transmembrane region" description="Helical" evidence="13">
    <location>
        <begin position="274"/>
        <end position="292"/>
    </location>
</feature>
<keyword evidence="10" id="KW-0325">Glycoprotein</keyword>
<keyword evidence="4 12" id="KW-0812">Transmembrane</keyword>
<name>A0A974CA45_XENLA</name>
<feature type="domain" description="G-protein coupled receptors family 1 profile" evidence="14">
    <location>
        <begin position="41"/>
        <end position="290"/>
    </location>
</feature>
<evidence type="ECO:0000256" key="12">
    <source>
        <dbReference type="RuleBase" id="RU000688"/>
    </source>
</evidence>
<dbReference type="InterPro" id="IPR017452">
    <property type="entry name" value="GPCR_Rhodpsn_7TM"/>
</dbReference>
<dbReference type="PROSITE" id="PS00237">
    <property type="entry name" value="G_PROTEIN_RECEP_F1_1"/>
    <property type="match status" value="1"/>
</dbReference>
<evidence type="ECO:0000256" key="4">
    <source>
        <dbReference type="ARBA" id="ARBA00022692"/>
    </source>
</evidence>
<feature type="transmembrane region" description="Helical" evidence="13">
    <location>
        <begin position="132"/>
        <end position="152"/>
    </location>
</feature>
<evidence type="ECO:0000256" key="5">
    <source>
        <dbReference type="ARBA" id="ARBA00022725"/>
    </source>
</evidence>
<feature type="transmembrane region" description="Helical" evidence="13">
    <location>
        <begin position="200"/>
        <end position="226"/>
    </location>
</feature>
<evidence type="ECO:0000259" key="14">
    <source>
        <dbReference type="PROSITE" id="PS50262"/>
    </source>
</evidence>
<dbReference type="Gene3D" id="1.20.1070.10">
    <property type="entry name" value="Rhodopsin 7-helix transmembrane proteins"/>
    <property type="match status" value="1"/>
</dbReference>
<dbReference type="EMBL" id="CM004480">
    <property type="protein sequence ID" value="OCT68895.1"/>
    <property type="molecule type" value="Genomic_DNA"/>
</dbReference>
<dbReference type="Pfam" id="PF13853">
    <property type="entry name" value="7tm_4"/>
    <property type="match status" value="1"/>
</dbReference>
<sequence length="314" mass="36046">MLAQNITKANEFILRGISDDEKQQIPLFFLFLLIYMFTLLGNLIIITVMYLSPQLHNPMYFFLCNLSFIDISSASITQPKLLSMLLLRENTISFGGCIVQLYSFMFFTGTEFFSLTAMAYDRYVAICKPLRYHFLMNNSFCALITSTCWVLGMVDPLPHTVLISHLSFCGSHVINHFFCDMSVVLKLSCEDTSFIESMTYLFGLLLELPVFLLLLISYCYIICAIFKIQSGKGRSKAFSTCSSHLTVVILFYGTVWIMYLRPLSQYSADHSKPFALLYTALIPLVNPCIYTLRNRDIHHLLRSDQLLQRESDKI</sequence>
<dbReference type="InterPro" id="IPR050516">
    <property type="entry name" value="Olfactory_GPCR"/>
</dbReference>
<evidence type="ECO:0000256" key="10">
    <source>
        <dbReference type="ARBA" id="ARBA00023180"/>
    </source>
</evidence>
<dbReference type="InterPro" id="IPR000725">
    <property type="entry name" value="Olfact_rcpt"/>
</dbReference>